<evidence type="ECO:0000256" key="1">
    <source>
        <dbReference type="ARBA" id="ARBA00022714"/>
    </source>
</evidence>
<comment type="cofactor">
    <cofactor evidence="5">
        <name>[2Fe-2S] cluster</name>
        <dbReference type="ChEBI" id="CHEBI:190135"/>
    </cofactor>
</comment>
<evidence type="ECO:0000256" key="5">
    <source>
        <dbReference type="ARBA" id="ARBA00034078"/>
    </source>
</evidence>
<organism evidence="7 8">
    <name type="scientific">Stichopus japonicus</name>
    <name type="common">Sea cucumber</name>
    <dbReference type="NCBI Taxonomy" id="307972"/>
    <lineage>
        <taxon>Eukaryota</taxon>
        <taxon>Metazoa</taxon>
        <taxon>Echinodermata</taxon>
        <taxon>Eleutherozoa</taxon>
        <taxon>Echinozoa</taxon>
        <taxon>Holothuroidea</taxon>
        <taxon>Aspidochirotacea</taxon>
        <taxon>Aspidochirotida</taxon>
        <taxon>Stichopodidae</taxon>
        <taxon>Apostichopus</taxon>
    </lineage>
</organism>
<keyword evidence="1" id="KW-0001">2Fe-2S</keyword>
<evidence type="ECO:0000256" key="2">
    <source>
        <dbReference type="ARBA" id="ARBA00022723"/>
    </source>
</evidence>
<dbReference type="PANTHER" id="PTHR46491:SF10">
    <property type="entry name" value="IRON-BINDING ZINC FINGER CDGSH TYPE DOMAIN-CONTAINING PROTEIN"/>
    <property type="match status" value="1"/>
</dbReference>
<evidence type="ECO:0000313" key="8">
    <source>
        <dbReference type="Proteomes" id="UP000230750"/>
    </source>
</evidence>
<dbReference type="Gene3D" id="3.40.5.90">
    <property type="entry name" value="CDGSH iron-sulfur domain, mitoNEET-type"/>
    <property type="match status" value="2"/>
</dbReference>
<dbReference type="EMBL" id="MRZV01000012">
    <property type="protein sequence ID" value="PIK62437.1"/>
    <property type="molecule type" value="Genomic_DNA"/>
</dbReference>
<proteinExistence type="predicted"/>
<keyword evidence="4" id="KW-0411">Iron-sulfur</keyword>
<dbReference type="InterPro" id="IPR018967">
    <property type="entry name" value="FeS-contain_CDGSH-typ"/>
</dbReference>
<dbReference type="GO" id="GO:0046872">
    <property type="term" value="F:metal ion binding"/>
    <property type="evidence" value="ECO:0007669"/>
    <property type="project" value="UniProtKB-KW"/>
</dbReference>
<feature type="domain" description="Iron-binding zinc finger CDGSH type" evidence="6">
    <location>
        <begin position="78"/>
        <end position="113"/>
    </location>
</feature>
<protein>
    <submittedName>
        <fullName evidence="7">Putative CDGSH iron-sulfur domain-containing protein 3, mitochondrial</fullName>
    </submittedName>
</protein>
<evidence type="ECO:0000256" key="3">
    <source>
        <dbReference type="ARBA" id="ARBA00023004"/>
    </source>
</evidence>
<dbReference type="InterPro" id="IPR052950">
    <property type="entry name" value="CISD"/>
</dbReference>
<evidence type="ECO:0000313" key="7">
    <source>
        <dbReference type="EMBL" id="PIK62437.1"/>
    </source>
</evidence>
<dbReference type="Pfam" id="PF09360">
    <property type="entry name" value="zf-CDGSH"/>
    <property type="match status" value="2"/>
</dbReference>
<keyword evidence="3" id="KW-0408">Iron</keyword>
<dbReference type="InterPro" id="IPR042216">
    <property type="entry name" value="MitoNEET_CISD"/>
</dbReference>
<reference evidence="7 8" key="1">
    <citation type="journal article" date="2017" name="PLoS Biol.">
        <title>The sea cucumber genome provides insights into morphological evolution and visceral regeneration.</title>
        <authorList>
            <person name="Zhang X."/>
            <person name="Sun L."/>
            <person name="Yuan J."/>
            <person name="Sun Y."/>
            <person name="Gao Y."/>
            <person name="Zhang L."/>
            <person name="Li S."/>
            <person name="Dai H."/>
            <person name="Hamel J.F."/>
            <person name="Liu C."/>
            <person name="Yu Y."/>
            <person name="Liu S."/>
            <person name="Lin W."/>
            <person name="Guo K."/>
            <person name="Jin S."/>
            <person name="Xu P."/>
            <person name="Storey K.B."/>
            <person name="Huan P."/>
            <person name="Zhang T."/>
            <person name="Zhou Y."/>
            <person name="Zhang J."/>
            <person name="Lin C."/>
            <person name="Li X."/>
            <person name="Xing L."/>
            <person name="Huo D."/>
            <person name="Sun M."/>
            <person name="Wang L."/>
            <person name="Mercier A."/>
            <person name="Li F."/>
            <person name="Yang H."/>
            <person name="Xiang J."/>
        </authorList>
    </citation>
    <scope>NUCLEOTIDE SEQUENCE [LARGE SCALE GENOMIC DNA]</scope>
    <source>
        <strain evidence="7">Shaxun</strain>
        <tissue evidence="7">Muscle</tissue>
    </source>
</reference>
<name>A0A2G8LQ92_STIJA</name>
<feature type="domain" description="Iron-binding zinc finger CDGSH type" evidence="6">
    <location>
        <begin position="40"/>
        <end position="77"/>
    </location>
</feature>
<dbReference type="GO" id="GO:0005739">
    <property type="term" value="C:mitochondrion"/>
    <property type="evidence" value="ECO:0007669"/>
    <property type="project" value="TreeGrafter"/>
</dbReference>
<sequence length="125" mass="14211">MNQIYSSIPRLILGRTSTVFRKQSVRSLETGPKGTYIAKHIPAFVQLEEGKKYSWCKCGLSKKQPFCDGAHKTTDMKPLRFRAEATKKVLLCQCKQTNNQPYCDFTHVSVMFQTAGKRVGKMFGK</sequence>
<gene>
    <name evidence="7" type="ORF">BSL78_00637</name>
</gene>
<dbReference type="AlphaFoldDB" id="A0A2G8LQ92"/>
<dbReference type="Proteomes" id="UP000230750">
    <property type="component" value="Unassembled WGS sequence"/>
</dbReference>
<keyword evidence="2" id="KW-0479">Metal-binding</keyword>
<comment type="caution">
    <text evidence="7">The sequence shown here is derived from an EMBL/GenBank/DDBJ whole genome shotgun (WGS) entry which is preliminary data.</text>
</comment>
<dbReference type="PANTHER" id="PTHR46491">
    <property type="entry name" value="CDGSH IRON SULFUR DOMAIN PROTEIN HOMOLOG"/>
    <property type="match status" value="1"/>
</dbReference>
<dbReference type="GO" id="GO:0051537">
    <property type="term" value="F:2 iron, 2 sulfur cluster binding"/>
    <property type="evidence" value="ECO:0007669"/>
    <property type="project" value="UniProtKB-KW"/>
</dbReference>
<evidence type="ECO:0000256" key="4">
    <source>
        <dbReference type="ARBA" id="ARBA00023014"/>
    </source>
</evidence>
<evidence type="ECO:0000259" key="6">
    <source>
        <dbReference type="SMART" id="SM00704"/>
    </source>
</evidence>
<dbReference type="OrthoDB" id="15717at2759"/>
<keyword evidence="8" id="KW-1185">Reference proteome</keyword>
<accession>A0A2G8LQ92</accession>
<dbReference type="SMART" id="SM00704">
    <property type="entry name" value="ZnF_CDGSH"/>
    <property type="match status" value="2"/>
</dbReference>
<dbReference type="STRING" id="307972.A0A2G8LQ92"/>